<keyword evidence="11" id="KW-1238">Degradation of host capsule during virus entry</keyword>
<evidence type="ECO:0000256" key="3">
    <source>
        <dbReference type="ARBA" id="ARBA00022717"/>
    </source>
</evidence>
<dbReference type="Gene3D" id="2.160.20.10">
    <property type="entry name" value="Single-stranded right-handed beta-helix, Pectin lyase-like"/>
    <property type="match status" value="2"/>
</dbReference>
<dbReference type="Pfam" id="PF03906">
    <property type="entry name" value="Phage_T7_tail"/>
    <property type="match status" value="1"/>
</dbReference>
<evidence type="ECO:0000256" key="8">
    <source>
        <dbReference type="ARBA" id="ARBA00023296"/>
    </source>
</evidence>
<dbReference type="Proteomes" id="UP000693808">
    <property type="component" value="Segment"/>
</dbReference>
<feature type="domain" description="Bacteriophage T7 tail fibre protein-like N-terminal" evidence="12">
    <location>
        <begin position="12"/>
        <end position="114"/>
    </location>
</feature>
<evidence type="ECO:0000256" key="9">
    <source>
        <dbReference type="ARBA" id="ARBA00035636"/>
    </source>
</evidence>
<dbReference type="InterPro" id="IPR011050">
    <property type="entry name" value="Pectin_lyase_fold/virulence"/>
</dbReference>
<dbReference type="GO" id="GO:0098994">
    <property type="term" value="P:symbiont entry into host cell via disruption of host cell envelope"/>
    <property type="evidence" value="ECO:0007669"/>
    <property type="project" value="UniProtKB-KW"/>
</dbReference>
<protein>
    <recommendedName>
        <fullName evidence="10">Probable tail spike protein</fullName>
    </recommendedName>
</protein>
<evidence type="ECO:0000256" key="1">
    <source>
        <dbReference type="ARBA" id="ARBA00004328"/>
    </source>
</evidence>
<dbReference type="SUPFAM" id="SSF51126">
    <property type="entry name" value="Pectin lyase-like"/>
    <property type="match status" value="2"/>
</dbReference>
<evidence type="ECO:0000256" key="6">
    <source>
        <dbReference type="ARBA" id="ARBA00022844"/>
    </source>
</evidence>
<comment type="similarity">
    <text evidence="9">In the N-terminal section; belongs to the Teseptimavirus fiber family.</text>
</comment>
<dbReference type="GO" id="GO:0098996">
    <property type="term" value="P:symbiont entry into host cell via disruption of host cell glycocalyx"/>
    <property type="evidence" value="ECO:0007669"/>
    <property type="project" value="UniProtKB-KW"/>
</dbReference>
<keyword evidence="8" id="KW-1160">Virus entry into host cell</keyword>
<dbReference type="SMART" id="SM00710">
    <property type="entry name" value="PbH1"/>
    <property type="match status" value="10"/>
</dbReference>
<keyword evidence="5" id="KW-1161">Viral attachment to host cell</keyword>
<evidence type="ECO:0000259" key="13">
    <source>
        <dbReference type="Pfam" id="PF18668"/>
    </source>
</evidence>
<dbReference type="Gene3D" id="2.10.10.80">
    <property type="match status" value="1"/>
</dbReference>
<name>A0A8F2F4B4_9CAUD</name>
<dbReference type="InterPro" id="IPR005604">
    <property type="entry name" value="Phage_T7_tail_fibre-like_N"/>
</dbReference>
<evidence type="ECO:0000313" key="15">
    <source>
        <dbReference type="Proteomes" id="UP000693808"/>
    </source>
</evidence>
<evidence type="ECO:0000259" key="12">
    <source>
        <dbReference type="Pfam" id="PF03906"/>
    </source>
</evidence>
<comment type="subcellular location">
    <subcellularLocation>
        <location evidence="1">Virion</location>
    </subcellularLocation>
</comment>
<accession>A0A8F2F4B4</accession>
<keyword evidence="15" id="KW-1185">Reference proteome</keyword>
<evidence type="ECO:0000256" key="4">
    <source>
        <dbReference type="ARBA" id="ARBA00022732"/>
    </source>
</evidence>
<sequence length="772" mass="83481">MAKTLQQYPTGQSQYRIEFDYLARPFVVVTLINSADQTQNKVLRVGADYTFLNATTLTMLASQTGFDIVQINRVTSSTPLVNFQDGSVLTAGDLTTSEIQAIHIAEEARDQTAEIAQTYSESAIQAAKDAQEVLDKILAMQAAGYSPVGTFEDGAVVTLPNQTVRLGTGTSTTFWRWDGQLPKTVPESSTPDSTGGIGVGKWVDVTDMTLRAQLAAADGYKLVGVVDNIIALRGIAPQKEGQLIKLRQHTAGTGTGGGTFRGTLNGSALVDNNGTVIKNSDNGAWVRVNAHVVNPLMFGALCRSGVSDHVALMQAAKATATKLDLLGLQYWCSDTVYFNDPAVGNRIRVTNGRLYANADIANNRPLIRMKNGQTLDHLWLDGGNQEYSKGITWEGASGEGYGGEIAFCDFRYFGNEAIGISGDYTARKFASRGFVHHCNFVGNGRKGIANSRCTIIANGVSDFTFDHLNVMNSVWGIYVRMDTNLADKARAGNNRITNSSFKGMGRNYTDWQGFKDAQGISVNRQWNLVIDNCVIRDYADNAIDNGSSRGSTITNIHAINCKDGVFIGDIDCDDYILANIYSDNCDRLLRVTMDGNIQADGTVANVLIDNCHARRSIFQGFYIGNTGANTRVTHVRISNSSYTGEVQTGIGSSPTGFEITGISNVQMIGCTTRDTGRRAVLVTKCDHLSVNDLIINNPNTRKVANEAALEFVECVKGTVSNVKLIGNASNGLAIKGDTGRHMQYRDIMYEGFTPSTPVVLGTHLQTNVLNVG</sequence>
<keyword evidence="2" id="KW-0945">Host-virus interaction</keyword>
<dbReference type="GO" id="GO:0098671">
    <property type="term" value="P:adhesion receptor-mediated virion attachment to host cell"/>
    <property type="evidence" value="ECO:0007669"/>
    <property type="project" value="UniProtKB-KW"/>
</dbReference>
<evidence type="ECO:0000256" key="5">
    <source>
        <dbReference type="ARBA" id="ARBA00022804"/>
    </source>
</evidence>
<dbReference type="EMBL" id="MZ223858">
    <property type="protein sequence ID" value="QWT56384.1"/>
    <property type="molecule type" value="Genomic_DNA"/>
</dbReference>
<feature type="domain" description="Tail spike TSP1/Gp66 N-terminal" evidence="13">
    <location>
        <begin position="157"/>
        <end position="207"/>
    </location>
</feature>
<reference evidence="14" key="1">
    <citation type="submission" date="2021-05" db="EMBL/GenBank/DDBJ databases">
        <title>T7-related bacteriophages infecting various Enterobacter hosts.</title>
        <authorList>
            <person name="Efimov A.D."/>
            <person name="Bogdan V.I."/>
            <person name="Kulikov E.E."/>
            <person name="Golomidova A.K."/>
            <person name="Letarov A.V."/>
        </authorList>
    </citation>
    <scope>NUCLEOTIDE SEQUENCE</scope>
</reference>
<dbReference type="InterPro" id="IPR040775">
    <property type="entry name" value="Tail_spike_N"/>
</dbReference>
<dbReference type="InterPro" id="IPR012334">
    <property type="entry name" value="Pectin_lyas_fold"/>
</dbReference>
<evidence type="ECO:0000256" key="11">
    <source>
        <dbReference type="ARBA" id="ARBA00035731"/>
    </source>
</evidence>
<dbReference type="GO" id="GO:0098015">
    <property type="term" value="C:virus tail"/>
    <property type="evidence" value="ECO:0007669"/>
    <property type="project" value="UniProtKB-KW"/>
</dbReference>
<proteinExistence type="inferred from homology"/>
<keyword evidence="4" id="KW-1227">Viral tail protein</keyword>
<dbReference type="InterPro" id="IPR006626">
    <property type="entry name" value="PbH1"/>
</dbReference>
<evidence type="ECO:0000313" key="14">
    <source>
        <dbReference type="EMBL" id="QWT56384.1"/>
    </source>
</evidence>
<dbReference type="Pfam" id="PF18668">
    <property type="entry name" value="Tail_spike_N"/>
    <property type="match status" value="1"/>
</dbReference>
<evidence type="ECO:0000256" key="2">
    <source>
        <dbReference type="ARBA" id="ARBA00022581"/>
    </source>
</evidence>
<keyword evidence="6" id="KW-0946">Virion</keyword>
<keyword evidence="3" id="KW-1235">Degradation of host cell envelope components during virus entry</keyword>
<evidence type="ECO:0000256" key="7">
    <source>
        <dbReference type="ARBA" id="ARBA00023165"/>
    </source>
</evidence>
<keyword evidence="7" id="KW-1233">Viral attachment to host adhesion receptor</keyword>
<evidence type="ECO:0000256" key="10">
    <source>
        <dbReference type="ARBA" id="ARBA00035728"/>
    </source>
</evidence>
<organism evidence="14 15">
    <name type="scientific">Enterobacter phage EV136_1</name>
    <dbReference type="NCBI Taxonomy" id="2849096"/>
    <lineage>
        <taxon>Viruses</taxon>
        <taxon>Duplodnaviria</taxon>
        <taxon>Heunggongvirae</taxon>
        <taxon>Uroviricota</taxon>
        <taxon>Caudoviricetes</taxon>
        <taxon>Autographivirales</taxon>
        <taxon>Autotranscriptaviridae</taxon>
        <taxon>Studiervirinae</taxon>
        <taxon>Kayfunavirus</taxon>
        <taxon>Kayfunavirus EV1361</taxon>
    </lineage>
</organism>